<reference evidence="1 2" key="1">
    <citation type="journal article" date="2019" name="Genome Biol. Evol.">
        <title>Day and night: Metabolic profiles and evolutionary relationships of six axenic non-marine cyanobacteria.</title>
        <authorList>
            <person name="Will S.E."/>
            <person name="Henke P."/>
            <person name="Boedeker C."/>
            <person name="Huang S."/>
            <person name="Brinkmann H."/>
            <person name="Rohde M."/>
            <person name="Jarek M."/>
            <person name="Friedl T."/>
            <person name="Seufert S."/>
            <person name="Schumacher M."/>
            <person name="Overmann J."/>
            <person name="Neumann-Schaal M."/>
            <person name="Petersen J."/>
        </authorList>
    </citation>
    <scope>NUCLEOTIDE SEQUENCE [LARGE SCALE GENOMIC DNA]</scope>
    <source>
        <strain evidence="1 2">SAG 39.79</strain>
    </source>
</reference>
<evidence type="ECO:0000313" key="1">
    <source>
        <dbReference type="EMBL" id="RUS93034.1"/>
    </source>
</evidence>
<dbReference type="RefSeq" id="WP_127025399.1">
    <property type="nucleotide sequence ID" value="NZ_RSCK01000236.1"/>
</dbReference>
<evidence type="ECO:0000313" key="2">
    <source>
        <dbReference type="Proteomes" id="UP000282574"/>
    </source>
</evidence>
<organism evidence="1 2">
    <name type="scientific">Chroococcidiopsis cubana SAG 39.79</name>
    <dbReference type="NCBI Taxonomy" id="388085"/>
    <lineage>
        <taxon>Bacteria</taxon>
        <taxon>Bacillati</taxon>
        <taxon>Cyanobacteriota</taxon>
        <taxon>Cyanophyceae</taxon>
        <taxon>Chroococcidiopsidales</taxon>
        <taxon>Chroococcidiopsidaceae</taxon>
        <taxon>Chroococcidiopsis</taxon>
    </lineage>
</organism>
<dbReference type="NCBIfam" id="NF033558">
    <property type="entry name" value="transpos_IS1"/>
    <property type="match status" value="1"/>
</dbReference>
<protein>
    <recommendedName>
        <fullName evidence="3">InsA N-terminal domain-containing protein</fullName>
    </recommendedName>
</protein>
<comment type="caution">
    <text evidence="1">The sequence shown here is derived from an EMBL/GenBank/DDBJ whole genome shotgun (WGS) entry which is preliminary data.</text>
</comment>
<dbReference type="AlphaFoldDB" id="A0AB37U7D8"/>
<gene>
    <name evidence="1" type="ORF">DSM107010_72760</name>
</gene>
<sequence length="174" mass="20079">MTTILAFLLYSFILLLSRLTRESIEPSPKICEEPLKRVCPTCNSEHAIKNGSTHNGKPKYQCKICSRQFVIGATKTTVLKETKQLIDRLLLERISLRGIARVAQVSWSWLQDYVNQKLAQTPRQVEALAKTLGKLLIECDEMWSFVDCKKNEVYIWLAIDRKSRKIVGWVVIRK</sequence>
<dbReference type="Proteomes" id="UP000282574">
    <property type="component" value="Unassembled WGS sequence"/>
</dbReference>
<dbReference type="PANTHER" id="PTHR33293:SF1">
    <property type="entry name" value="INSERTION ELEMENT IS1 1 PROTEIN INSB-RELATED"/>
    <property type="match status" value="1"/>
</dbReference>
<proteinExistence type="predicted"/>
<accession>A0AB37U7D8</accession>
<evidence type="ECO:0008006" key="3">
    <source>
        <dbReference type="Google" id="ProtNLM"/>
    </source>
</evidence>
<dbReference type="PANTHER" id="PTHR33293">
    <property type="entry name" value="INSERTION ELEMENT IS1 1 PROTEIN INSB-RELATED"/>
    <property type="match status" value="1"/>
</dbReference>
<dbReference type="InterPro" id="IPR051354">
    <property type="entry name" value="Transposase_27_IS1"/>
</dbReference>
<dbReference type="EMBL" id="RSCK01000236">
    <property type="protein sequence ID" value="RUS93034.1"/>
    <property type="molecule type" value="Genomic_DNA"/>
</dbReference>
<name>A0AB37U7D8_9CYAN</name>
<keyword evidence="2" id="KW-1185">Reference proteome</keyword>